<feature type="compositionally biased region" description="Polar residues" evidence="3">
    <location>
        <begin position="341"/>
        <end position="356"/>
    </location>
</feature>
<feature type="region of interest" description="Disordered" evidence="3">
    <location>
        <begin position="1"/>
        <end position="21"/>
    </location>
</feature>
<feature type="region of interest" description="Disordered" evidence="3">
    <location>
        <begin position="289"/>
        <end position="367"/>
    </location>
</feature>
<evidence type="ECO:0000313" key="6">
    <source>
        <dbReference type="Proteomes" id="UP000265663"/>
    </source>
</evidence>
<dbReference type="AlphaFoldDB" id="A0A3M7MEZ9"/>
<dbReference type="Pfam" id="PF13907">
    <property type="entry name" value="CHD1-like_C"/>
    <property type="match status" value="1"/>
</dbReference>
<evidence type="ECO:0000259" key="4">
    <source>
        <dbReference type="Pfam" id="PF13907"/>
    </source>
</evidence>
<protein>
    <recommendedName>
        <fullName evidence="4">Chromodomain-helicase-DNA-binding protein 1-like C-terminal domain-containing protein</fullName>
    </recommendedName>
</protein>
<dbReference type="EMBL" id="KE747838">
    <property type="protein sequence ID" value="RMZ73020.1"/>
    <property type="molecule type" value="Genomic_DNA"/>
</dbReference>
<proteinExistence type="predicted"/>
<reference evidence="5 6" key="1">
    <citation type="journal article" date="2014" name="PLoS ONE">
        <title>De novo Genome Assembly of the Fungal Plant Pathogen Pyrenophora semeniperda.</title>
        <authorList>
            <person name="Soliai M.M."/>
            <person name="Meyer S.E."/>
            <person name="Udall J.A."/>
            <person name="Elzinga D.E."/>
            <person name="Hermansen R.A."/>
            <person name="Bodily P.M."/>
            <person name="Hart A.A."/>
            <person name="Coleman C.E."/>
        </authorList>
    </citation>
    <scope>NUCLEOTIDE SEQUENCE [LARGE SCALE GENOMIC DNA]</scope>
    <source>
        <strain evidence="5 6">CCB06</strain>
        <tissue evidence="5">Mycelium</tissue>
    </source>
</reference>
<gene>
    <name evidence="5" type="ORF">GMOD_00009525</name>
</gene>
<comment type="subcellular location">
    <subcellularLocation>
        <location evidence="1">Nucleus</location>
    </subcellularLocation>
</comment>
<organism evidence="5 6">
    <name type="scientific">Pyrenophora seminiperda CCB06</name>
    <dbReference type="NCBI Taxonomy" id="1302712"/>
    <lineage>
        <taxon>Eukaryota</taxon>
        <taxon>Fungi</taxon>
        <taxon>Dikarya</taxon>
        <taxon>Ascomycota</taxon>
        <taxon>Pezizomycotina</taxon>
        <taxon>Dothideomycetes</taxon>
        <taxon>Pleosporomycetidae</taxon>
        <taxon>Pleosporales</taxon>
        <taxon>Pleosporineae</taxon>
        <taxon>Pleosporaceae</taxon>
        <taxon>Pyrenophora</taxon>
    </lineage>
</organism>
<dbReference type="InterPro" id="IPR025260">
    <property type="entry name" value="CHD1-like_C"/>
</dbReference>
<evidence type="ECO:0000256" key="2">
    <source>
        <dbReference type="ARBA" id="ARBA00023242"/>
    </source>
</evidence>
<feature type="compositionally biased region" description="Acidic residues" evidence="3">
    <location>
        <begin position="328"/>
        <end position="338"/>
    </location>
</feature>
<evidence type="ECO:0000313" key="5">
    <source>
        <dbReference type="EMBL" id="RMZ73020.1"/>
    </source>
</evidence>
<keyword evidence="2" id="KW-0539">Nucleus</keyword>
<evidence type="ECO:0000256" key="1">
    <source>
        <dbReference type="ARBA" id="ARBA00004123"/>
    </source>
</evidence>
<feature type="region of interest" description="Disordered" evidence="3">
    <location>
        <begin position="32"/>
        <end position="51"/>
    </location>
</feature>
<feature type="compositionally biased region" description="Basic and acidic residues" evidence="3">
    <location>
        <begin position="291"/>
        <end position="303"/>
    </location>
</feature>
<sequence length="367" mass="41503">MFDHGVRWEFGPRPPIDDEEAATHTTPLLQAEASDRTRALASDSQDETGRGLRAMHISYDEPAADSTSSTTQPHRVSVVDVDLPNISTLLLSRNNPYQRSVFHSFKESKLHQDWLLSNTAVSQPDDNTLKMPMLPLLEPIRDDLLRLQALTPKSLPPYNPRLRTQRYAQILKNRLIPIGRYIVKILEQIPEDKRGNFELCMCRHIATGYWPLPTDEYTHLKIHEMYRNALFMSAQQPTTSQSPEKKIDVPLEQHSTQIISNTVPKDDSSFETWVGDLLEQCLALPISTTVPKDDSQSEERTDSLFEQEQNMAHPTSIIAPTSVSQSEEQIDSPLEQEQDSAHPTSITAPTSGSLDQETTKPFPGYHE</sequence>
<name>A0A3M7MEZ9_9PLEO</name>
<evidence type="ECO:0000256" key="3">
    <source>
        <dbReference type="SAM" id="MobiDB-lite"/>
    </source>
</evidence>
<dbReference type="Proteomes" id="UP000265663">
    <property type="component" value="Unassembled WGS sequence"/>
</dbReference>
<keyword evidence="6" id="KW-1185">Reference proteome</keyword>
<dbReference type="GO" id="GO:0005634">
    <property type="term" value="C:nucleus"/>
    <property type="evidence" value="ECO:0007669"/>
    <property type="project" value="UniProtKB-SubCell"/>
</dbReference>
<feature type="domain" description="Chromodomain-helicase-DNA-binding protein 1-like C-terminal" evidence="4">
    <location>
        <begin position="136"/>
        <end position="227"/>
    </location>
</feature>
<feature type="compositionally biased region" description="Polar residues" evidence="3">
    <location>
        <begin position="304"/>
        <end position="327"/>
    </location>
</feature>
<accession>A0A3M7MEZ9</accession>
<dbReference type="OrthoDB" id="3801079at2759"/>